<name>A0A0A9ELF0_ARUDO</name>
<dbReference type="EMBL" id="GBRH01198052">
    <property type="protein sequence ID" value="JAD99843.1"/>
    <property type="molecule type" value="Transcribed_RNA"/>
</dbReference>
<sequence>MTMFKDQDKDNKAFQFMHCWNLLRNQVKWHDKRKQITDQKQPSNKKQKASTDSSPGTSTVTNVDTSNNAISDNAPAETDGTKRPMAPRDRWVRSRSKNYCGVKEVNPVWRV</sequence>
<proteinExistence type="predicted"/>
<feature type="compositionally biased region" description="Basic and acidic residues" evidence="1">
    <location>
        <begin position="79"/>
        <end position="92"/>
    </location>
</feature>
<feature type="compositionally biased region" description="Low complexity" evidence="1">
    <location>
        <begin position="57"/>
        <end position="68"/>
    </location>
</feature>
<accession>A0A0A9ELF0</accession>
<feature type="region of interest" description="Disordered" evidence="1">
    <location>
        <begin position="31"/>
        <end position="94"/>
    </location>
</feature>
<organism evidence="3">
    <name type="scientific">Arundo donax</name>
    <name type="common">Giant reed</name>
    <name type="synonym">Donax arundinaceus</name>
    <dbReference type="NCBI Taxonomy" id="35708"/>
    <lineage>
        <taxon>Eukaryota</taxon>
        <taxon>Viridiplantae</taxon>
        <taxon>Streptophyta</taxon>
        <taxon>Embryophyta</taxon>
        <taxon>Tracheophyta</taxon>
        <taxon>Spermatophyta</taxon>
        <taxon>Magnoliopsida</taxon>
        <taxon>Liliopsida</taxon>
        <taxon>Poales</taxon>
        <taxon>Poaceae</taxon>
        <taxon>PACMAD clade</taxon>
        <taxon>Arundinoideae</taxon>
        <taxon>Arundineae</taxon>
        <taxon>Arundo</taxon>
    </lineage>
</organism>
<reference evidence="3" key="1">
    <citation type="submission" date="2014-09" db="EMBL/GenBank/DDBJ databases">
        <authorList>
            <person name="Magalhaes I.L.F."/>
            <person name="Oliveira U."/>
            <person name="Santos F.R."/>
            <person name="Vidigal T.H.D.A."/>
            <person name="Brescovit A.D."/>
            <person name="Santos A.J."/>
        </authorList>
    </citation>
    <scope>NUCLEOTIDE SEQUENCE</scope>
    <source>
        <tissue evidence="3">Shoot tissue taken approximately 20 cm above the soil surface</tissue>
    </source>
</reference>
<evidence type="ECO:0000259" key="2">
    <source>
        <dbReference type="Pfam" id="PF14303"/>
    </source>
</evidence>
<protein>
    <recommendedName>
        <fullName evidence="2">No apical meristem-associated C-terminal domain-containing protein</fullName>
    </recommendedName>
</protein>
<dbReference type="Pfam" id="PF14303">
    <property type="entry name" value="NAM-associated"/>
    <property type="match status" value="1"/>
</dbReference>
<feature type="domain" description="No apical meristem-associated C-terminal" evidence="2">
    <location>
        <begin position="12"/>
        <end position="85"/>
    </location>
</feature>
<reference evidence="3" key="2">
    <citation type="journal article" date="2015" name="Data Brief">
        <title>Shoot transcriptome of the giant reed, Arundo donax.</title>
        <authorList>
            <person name="Barrero R.A."/>
            <person name="Guerrero F.D."/>
            <person name="Moolhuijzen P."/>
            <person name="Goolsby J.A."/>
            <person name="Tidwell J."/>
            <person name="Bellgard S.E."/>
            <person name="Bellgard M.I."/>
        </authorList>
    </citation>
    <scope>NUCLEOTIDE SEQUENCE</scope>
    <source>
        <tissue evidence="3">Shoot tissue taken approximately 20 cm above the soil surface</tissue>
    </source>
</reference>
<evidence type="ECO:0000313" key="3">
    <source>
        <dbReference type="EMBL" id="JAD99843.1"/>
    </source>
</evidence>
<evidence type="ECO:0000256" key="1">
    <source>
        <dbReference type="SAM" id="MobiDB-lite"/>
    </source>
</evidence>
<dbReference type="AlphaFoldDB" id="A0A0A9ELF0"/>
<dbReference type="InterPro" id="IPR029466">
    <property type="entry name" value="NAM-associated_C"/>
</dbReference>